<evidence type="ECO:0000313" key="1">
    <source>
        <dbReference type="EMBL" id="KAE9346699.1"/>
    </source>
</evidence>
<accession>A0A6A4FPX0</accession>
<proteinExistence type="predicted"/>
<keyword evidence="2" id="KW-1185">Reference proteome</keyword>
<reference evidence="1 2" key="1">
    <citation type="submission" date="2018-08" db="EMBL/GenBank/DDBJ databases">
        <title>Genomic investigation of the strawberry pathogen Phytophthora fragariae indicates pathogenicity is determined by transcriptional variation in three key races.</title>
        <authorList>
            <person name="Adams T.M."/>
            <person name="Armitage A.D."/>
            <person name="Sobczyk M.K."/>
            <person name="Bates H.J."/>
            <person name="Dunwell J.M."/>
            <person name="Nellist C.F."/>
            <person name="Harrison R.J."/>
        </authorList>
    </citation>
    <scope>NUCLEOTIDE SEQUENCE [LARGE SCALE GENOMIC DNA]</scope>
    <source>
        <strain evidence="1 2">SCRP333</strain>
    </source>
</reference>
<protein>
    <submittedName>
        <fullName evidence="1">Uncharacterized protein</fullName>
    </submittedName>
</protein>
<comment type="caution">
    <text evidence="1">The sequence shown here is derived from an EMBL/GenBank/DDBJ whole genome shotgun (WGS) entry which is preliminary data.</text>
</comment>
<dbReference type="AlphaFoldDB" id="A0A6A4FPX0"/>
<name>A0A6A4FPX0_9STRA</name>
<dbReference type="EMBL" id="QXFT01000341">
    <property type="protein sequence ID" value="KAE9346699.1"/>
    <property type="molecule type" value="Genomic_DNA"/>
</dbReference>
<organism evidence="1 2">
    <name type="scientific">Phytophthora rubi</name>
    <dbReference type="NCBI Taxonomy" id="129364"/>
    <lineage>
        <taxon>Eukaryota</taxon>
        <taxon>Sar</taxon>
        <taxon>Stramenopiles</taxon>
        <taxon>Oomycota</taxon>
        <taxon>Peronosporomycetes</taxon>
        <taxon>Peronosporales</taxon>
        <taxon>Peronosporaceae</taxon>
        <taxon>Phytophthora</taxon>
    </lineage>
</organism>
<evidence type="ECO:0000313" key="2">
    <source>
        <dbReference type="Proteomes" id="UP000434957"/>
    </source>
</evidence>
<gene>
    <name evidence="1" type="ORF">PR003_g7303</name>
</gene>
<sequence>MSSPAPNSSAPLSDAEVRAILKGWKNLEPEHVELFVSSGVGQTLIRLARSGFLCSEGDALPFQCPDPANYEASMQSKI</sequence>
<dbReference type="Proteomes" id="UP000434957">
    <property type="component" value="Unassembled WGS sequence"/>
</dbReference>